<evidence type="ECO:0000256" key="2">
    <source>
        <dbReference type="ARBA" id="ARBA00007301"/>
    </source>
</evidence>
<evidence type="ECO:0000313" key="9">
    <source>
        <dbReference type="Proteomes" id="UP001592530"/>
    </source>
</evidence>
<feature type="domain" description="Pyridoxamine 5'-phosphate oxidase N-terminal" evidence="6">
    <location>
        <begin position="46"/>
        <end position="168"/>
    </location>
</feature>
<dbReference type="PANTHER" id="PTHR10851">
    <property type="entry name" value="PYRIDOXINE-5-PHOSPHATE OXIDASE"/>
    <property type="match status" value="1"/>
</dbReference>
<keyword evidence="3" id="KW-0285">Flavoprotein</keyword>
<evidence type="ECO:0000256" key="3">
    <source>
        <dbReference type="ARBA" id="ARBA00022630"/>
    </source>
</evidence>
<comment type="cofactor">
    <cofactor evidence="1">
        <name>FMN</name>
        <dbReference type="ChEBI" id="CHEBI:58210"/>
    </cofactor>
</comment>
<dbReference type="Pfam" id="PF01243">
    <property type="entry name" value="PNPOx_N"/>
    <property type="match status" value="1"/>
</dbReference>
<dbReference type="SUPFAM" id="SSF50475">
    <property type="entry name" value="FMN-binding split barrel"/>
    <property type="match status" value="1"/>
</dbReference>
<gene>
    <name evidence="8" type="ORF">ACEZDB_24780</name>
</gene>
<dbReference type="PIRSF" id="PIRSF000190">
    <property type="entry name" value="Pyd_amn-ph_oxd"/>
    <property type="match status" value="1"/>
</dbReference>
<dbReference type="Proteomes" id="UP001592530">
    <property type="component" value="Unassembled WGS sequence"/>
</dbReference>
<protein>
    <submittedName>
        <fullName evidence="8">Pyridoxal 5'-phosphate synthase</fullName>
    </submittedName>
</protein>
<feature type="domain" description="Pyridoxine 5'-phosphate oxidase dimerisation C-terminal" evidence="7">
    <location>
        <begin position="186"/>
        <end position="224"/>
    </location>
</feature>
<proteinExistence type="inferred from homology"/>
<accession>A0ABV6X6M8</accession>
<dbReference type="NCBIfam" id="NF004231">
    <property type="entry name" value="PRK05679.1"/>
    <property type="match status" value="1"/>
</dbReference>
<dbReference type="PANTHER" id="PTHR10851:SF0">
    <property type="entry name" value="PYRIDOXINE-5'-PHOSPHATE OXIDASE"/>
    <property type="match status" value="1"/>
</dbReference>
<dbReference type="Pfam" id="PF10590">
    <property type="entry name" value="PNP_phzG_C"/>
    <property type="match status" value="1"/>
</dbReference>
<keyword evidence="5" id="KW-0560">Oxidoreductase</keyword>
<evidence type="ECO:0000313" key="8">
    <source>
        <dbReference type="EMBL" id="MFC1433869.1"/>
    </source>
</evidence>
<comment type="similarity">
    <text evidence="2">Belongs to the pyridoxamine 5'-phosphate oxidase family.</text>
</comment>
<evidence type="ECO:0000259" key="6">
    <source>
        <dbReference type="Pfam" id="PF01243"/>
    </source>
</evidence>
<dbReference type="InterPro" id="IPR011576">
    <property type="entry name" value="Pyridox_Oxase_N"/>
</dbReference>
<organism evidence="8 9">
    <name type="scientific">Streptacidiphilus alkalitolerans</name>
    <dbReference type="NCBI Taxonomy" id="3342712"/>
    <lineage>
        <taxon>Bacteria</taxon>
        <taxon>Bacillati</taxon>
        <taxon>Actinomycetota</taxon>
        <taxon>Actinomycetes</taxon>
        <taxon>Kitasatosporales</taxon>
        <taxon>Streptomycetaceae</taxon>
        <taxon>Streptacidiphilus</taxon>
    </lineage>
</organism>
<reference evidence="8 9" key="1">
    <citation type="submission" date="2024-09" db="EMBL/GenBank/DDBJ databases">
        <authorList>
            <person name="Lee S.D."/>
        </authorList>
    </citation>
    <scope>NUCLEOTIDE SEQUENCE [LARGE SCALE GENOMIC DNA]</scope>
    <source>
        <strain evidence="8 9">N1-3</strain>
    </source>
</reference>
<dbReference type="Gene3D" id="2.30.110.10">
    <property type="entry name" value="Electron Transport, Fmn-binding Protein, Chain A"/>
    <property type="match status" value="1"/>
</dbReference>
<dbReference type="InterPro" id="IPR000659">
    <property type="entry name" value="Pyridox_Oxase"/>
</dbReference>
<evidence type="ECO:0000259" key="7">
    <source>
        <dbReference type="Pfam" id="PF10590"/>
    </source>
</evidence>
<keyword evidence="4" id="KW-0288">FMN</keyword>
<evidence type="ECO:0000256" key="5">
    <source>
        <dbReference type="ARBA" id="ARBA00023002"/>
    </source>
</evidence>
<sequence length="224" mass="24140">MAATAPVPTTVRELLFGVPMLAPPLASFDPLAVPDAPFPLFLDWLRQAVAERVSEPHAMTLATVGEDGCPDLRIVALRDANPGGWTFATGAHSAKGRQLTARPQAALGFHWREQGRQIRLRGPVLRVDAALAAADFRSRPVTSRAANLVGHQSEPLADPALVPAAFAEALARAAADPELVDPEHSLFTVRPTSVEFWQGDPGRGHTRLRYTAGADAWSRELLWP</sequence>
<comment type="caution">
    <text evidence="8">The sequence shown here is derived from an EMBL/GenBank/DDBJ whole genome shotgun (WGS) entry which is preliminary data.</text>
</comment>
<dbReference type="RefSeq" id="WP_380556095.1">
    <property type="nucleotide sequence ID" value="NZ_JBHEZY010000011.1"/>
</dbReference>
<name>A0ABV6X6M8_9ACTN</name>
<evidence type="ECO:0000256" key="4">
    <source>
        <dbReference type="ARBA" id="ARBA00022643"/>
    </source>
</evidence>
<evidence type="ECO:0000256" key="1">
    <source>
        <dbReference type="ARBA" id="ARBA00001917"/>
    </source>
</evidence>
<dbReference type="InterPro" id="IPR019576">
    <property type="entry name" value="Pyridoxamine_oxidase_dimer_C"/>
</dbReference>
<dbReference type="EMBL" id="JBHEZY010000011">
    <property type="protein sequence ID" value="MFC1433869.1"/>
    <property type="molecule type" value="Genomic_DNA"/>
</dbReference>
<dbReference type="InterPro" id="IPR012349">
    <property type="entry name" value="Split_barrel_FMN-bd"/>
</dbReference>